<keyword evidence="6 10" id="KW-0378">Hydrolase</keyword>
<feature type="active site" description="Charge relay system" evidence="10">
    <location>
        <position position="44"/>
    </location>
</feature>
<dbReference type="OrthoDB" id="9798386at2"/>
<dbReference type="InterPro" id="IPR000209">
    <property type="entry name" value="Peptidase_S8/S53_dom"/>
</dbReference>
<gene>
    <name evidence="14" type="primary">mycP</name>
    <name evidence="14" type="ORF">SFRA_004710</name>
</gene>
<dbReference type="InterPro" id="IPR036852">
    <property type="entry name" value="Peptidase_S8/S53_dom_sf"/>
</dbReference>
<evidence type="ECO:0000256" key="1">
    <source>
        <dbReference type="ARBA" id="ARBA00004162"/>
    </source>
</evidence>
<evidence type="ECO:0000256" key="6">
    <source>
        <dbReference type="ARBA" id="ARBA00022801"/>
    </source>
</evidence>
<evidence type="ECO:0000256" key="8">
    <source>
        <dbReference type="ARBA" id="ARBA00022989"/>
    </source>
</evidence>
<dbReference type="GO" id="GO:0006508">
    <property type="term" value="P:proteolysis"/>
    <property type="evidence" value="ECO:0007669"/>
    <property type="project" value="UniProtKB-KW"/>
</dbReference>
<feature type="region of interest" description="Disordered" evidence="11">
    <location>
        <begin position="398"/>
        <end position="471"/>
    </location>
</feature>
<dbReference type="PANTHER" id="PTHR43806:SF11">
    <property type="entry name" value="CEREVISIN-RELATED"/>
    <property type="match status" value="1"/>
</dbReference>
<dbReference type="PRINTS" id="PR00723">
    <property type="entry name" value="SUBTILISIN"/>
</dbReference>
<organism evidence="14 15">
    <name type="scientific">Streptomyces xinghaiensis</name>
    <dbReference type="NCBI Taxonomy" id="1038928"/>
    <lineage>
        <taxon>Bacteria</taxon>
        <taxon>Bacillati</taxon>
        <taxon>Actinomycetota</taxon>
        <taxon>Actinomycetes</taxon>
        <taxon>Kitasatosporales</taxon>
        <taxon>Streptomycetaceae</taxon>
        <taxon>Streptomyces</taxon>
    </lineage>
</organism>
<dbReference type="InterPro" id="IPR015500">
    <property type="entry name" value="Peptidase_S8_subtilisin-rel"/>
</dbReference>
<dbReference type="NCBIfam" id="TIGR03921">
    <property type="entry name" value="T7SS_mycosin"/>
    <property type="match status" value="1"/>
</dbReference>
<feature type="compositionally biased region" description="Low complexity" evidence="11">
    <location>
        <begin position="398"/>
        <end position="424"/>
    </location>
</feature>
<evidence type="ECO:0000259" key="13">
    <source>
        <dbReference type="Pfam" id="PF00082"/>
    </source>
</evidence>
<feature type="compositionally biased region" description="Gly residues" evidence="11">
    <location>
        <begin position="460"/>
        <end position="471"/>
    </location>
</feature>
<evidence type="ECO:0000256" key="7">
    <source>
        <dbReference type="ARBA" id="ARBA00022825"/>
    </source>
</evidence>
<dbReference type="InterPro" id="IPR023834">
    <property type="entry name" value="T7SS_pept_S8A_mycosin"/>
</dbReference>
<feature type="active site" description="Charge relay system" evidence="10">
    <location>
        <position position="78"/>
    </location>
</feature>
<dbReference type="PROSITE" id="PS51892">
    <property type="entry name" value="SUBTILASE"/>
    <property type="match status" value="1"/>
</dbReference>
<protein>
    <submittedName>
        <fullName evidence="14">Type VII secretion-associated serine protease mycosin</fullName>
    </submittedName>
</protein>
<comment type="caution">
    <text evidence="14">The sequence shown here is derived from an EMBL/GenBank/DDBJ whole genome shotgun (WGS) entry which is preliminary data.</text>
</comment>
<comment type="similarity">
    <text evidence="2 10">Belongs to the peptidase S8 family.</text>
</comment>
<dbReference type="InterPro" id="IPR050131">
    <property type="entry name" value="Peptidase_S8_subtilisin-like"/>
</dbReference>
<evidence type="ECO:0000256" key="2">
    <source>
        <dbReference type="ARBA" id="ARBA00011073"/>
    </source>
</evidence>
<dbReference type="Gene3D" id="3.40.50.200">
    <property type="entry name" value="Peptidase S8/S53 domain"/>
    <property type="match status" value="1"/>
</dbReference>
<keyword evidence="3" id="KW-1003">Cell membrane</keyword>
<keyword evidence="5 12" id="KW-0812">Transmembrane</keyword>
<dbReference type="Pfam" id="PF00082">
    <property type="entry name" value="Peptidase_S8"/>
    <property type="match status" value="1"/>
</dbReference>
<feature type="compositionally biased region" description="Low complexity" evidence="11">
    <location>
        <begin position="434"/>
        <end position="446"/>
    </location>
</feature>
<evidence type="ECO:0000256" key="4">
    <source>
        <dbReference type="ARBA" id="ARBA00022670"/>
    </source>
</evidence>
<feature type="domain" description="Peptidase S8/S53" evidence="13">
    <location>
        <begin position="35"/>
        <end position="296"/>
    </location>
</feature>
<dbReference type="GO" id="GO:0005886">
    <property type="term" value="C:plasma membrane"/>
    <property type="evidence" value="ECO:0007669"/>
    <property type="project" value="UniProtKB-SubCell"/>
</dbReference>
<evidence type="ECO:0000256" key="10">
    <source>
        <dbReference type="PROSITE-ProRule" id="PRU01240"/>
    </source>
</evidence>
<keyword evidence="15" id="KW-1185">Reference proteome</keyword>
<dbReference type="AlphaFoldDB" id="A0A3M8F786"/>
<keyword evidence="9 12" id="KW-0472">Membrane</keyword>
<keyword evidence="4 10" id="KW-0645">Protease</keyword>
<reference evidence="14 15" key="1">
    <citation type="journal article" date="2014" name="Genome Announc.">
        <title>Draft Genome Sequence of Streptomyces fradiae ATCC 19609, a Strain Highly Sensitive to Antibiotics.</title>
        <authorList>
            <person name="Bekker O.B."/>
            <person name="Klimina K.M."/>
            <person name="Vatlin A.A."/>
            <person name="Zakharevich N.V."/>
            <person name="Kasianov A.S."/>
            <person name="Danilenko V.N."/>
        </authorList>
    </citation>
    <scope>NUCLEOTIDE SEQUENCE [LARGE SCALE GENOMIC DNA]</scope>
    <source>
        <strain evidence="14 15">ATCC 19609</strain>
    </source>
</reference>
<evidence type="ECO:0000256" key="11">
    <source>
        <dbReference type="SAM" id="MobiDB-lite"/>
    </source>
</evidence>
<evidence type="ECO:0000313" key="14">
    <source>
        <dbReference type="EMBL" id="RKM98259.1"/>
    </source>
</evidence>
<proteinExistence type="inferred from homology"/>
<evidence type="ECO:0000256" key="12">
    <source>
        <dbReference type="SAM" id="Phobius"/>
    </source>
</evidence>
<evidence type="ECO:0000256" key="5">
    <source>
        <dbReference type="ARBA" id="ARBA00022692"/>
    </source>
</evidence>
<name>A0A3M8F786_9ACTN</name>
<evidence type="ECO:0000256" key="3">
    <source>
        <dbReference type="ARBA" id="ARBA00022475"/>
    </source>
</evidence>
<sequence>MLGGAGTPAIAEPARSDQWHLDAMRADEMWRTSKGKGITVAVIDSGVDSSLTDLQGQVLPGKDLSGQEGGAHDDYDGHGTGMAALIAGTGKRADSKATLGLAPESKILPVRIRDGLKERAGEQREQFSLKVSEAIRYAADSEAEIINISLALPANAAQQKRLADAVRYAIRKDKLVFAGVGNSAERDNPVLFPAATPGVVGVAATDKKGKTTEESEYGPQVDLAAPGEDIVAACPGGTEVCVTHGTSDATALASASAALIWAKYPDWTANQVLRVMINTASGAKSGKKRTDYIGYGIVRPRITLKEPGDPGPADVYPIPGELEPVSSEPGSSGAVQEGQEPQAAGGVGGDGGDTALWVGLGLGAAALIGGGAAAAVVVARRRRGAAGSAQPLVAMPYQQQTPHPYPHAQQVSPPQAPQQSYGAPPWTPDPPGSPGAAASPSAAPPGASYPPPAGGTYPPGSGGGPGPQARS</sequence>
<feature type="transmembrane region" description="Helical" evidence="12">
    <location>
        <begin position="356"/>
        <end position="379"/>
    </location>
</feature>
<keyword evidence="7 10" id="KW-0720">Serine protease</keyword>
<feature type="region of interest" description="Disordered" evidence="11">
    <location>
        <begin position="318"/>
        <end position="350"/>
    </location>
</feature>
<dbReference type="Proteomes" id="UP000028058">
    <property type="component" value="Unassembled WGS sequence"/>
</dbReference>
<dbReference type="EMBL" id="JNAD02000002">
    <property type="protein sequence ID" value="RKM98259.1"/>
    <property type="molecule type" value="Genomic_DNA"/>
</dbReference>
<evidence type="ECO:0000313" key="15">
    <source>
        <dbReference type="Proteomes" id="UP000028058"/>
    </source>
</evidence>
<dbReference type="GO" id="GO:0004252">
    <property type="term" value="F:serine-type endopeptidase activity"/>
    <property type="evidence" value="ECO:0007669"/>
    <property type="project" value="UniProtKB-UniRule"/>
</dbReference>
<feature type="active site" description="Charge relay system" evidence="10">
    <location>
        <position position="247"/>
    </location>
</feature>
<comment type="subcellular location">
    <subcellularLocation>
        <location evidence="1">Cell membrane</location>
        <topology evidence="1">Single-pass membrane protein</topology>
    </subcellularLocation>
</comment>
<dbReference type="PANTHER" id="PTHR43806">
    <property type="entry name" value="PEPTIDASE S8"/>
    <property type="match status" value="1"/>
</dbReference>
<dbReference type="SUPFAM" id="SSF52743">
    <property type="entry name" value="Subtilisin-like"/>
    <property type="match status" value="1"/>
</dbReference>
<keyword evidence="8 12" id="KW-1133">Transmembrane helix</keyword>
<accession>A0A3M8F786</accession>
<evidence type="ECO:0000256" key="9">
    <source>
        <dbReference type="ARBA" id="ARBA00023136"/>
    </source>
</evidence>